<dbReference type="RefSeq" id="WP_214094189.1">
    <property type="nucleotide sequence ID" value="NZ_JAHCLR010000040.1"/>
</dbReference>
<keyword evidence="3" id="KW-1185">Reference proteome</keyword>
<evidence type="ECO:0008006" key="4">
    <source>
        <dbReference type="Google" id="ProtNLM"/>
    </source>
</evidence>
<accession>A0ABS5RM05</accession>
<reference evidence="2 3" key="1">
    <citation type="submission" date="2021-05" db="EMBL/GenBank/DDBJ databases">
        <title>Mycobacterium acidophilum sp. nov., an extremely acid-tolerant member of the genus Mycobacterium.</title>
        <authorList>
            <person name="Xia J."/>
        </authorList>
    </citation>
    <scope>NUCLEOTIDE SEQUENCE [LARGE SCALE GENOMIC DNA]</scope>
    <source>
        <strain evidence="2 3">M1</strain>
    </source>
</reference>
<name>A0ABS5RM05_9MYCO</name>
<proteinExistence type="predicted"/>
<evidence type="ECO:0000313" key="3">
    <source>
        <dbReference type="Proteomes" id="UP001519535"/>
    </source>
</evidence>
<evidence type="ECO:0000256" key="1">
    <source>
        <dbReference type="SAM" id="MobiDB-lite"/>
    </source>
</evidence>
<gene>
    <name evidence="2" type="ORF">KIH27_17240</name>
</gene>
<organism evidence="2 3">
    <name type="scientific">Mycolicibacter acidiphilus</name>
    <dbReference type="NCBI Taxonomy" id="2835306"/>
    <lineage>
        <taxon>Bacteria</taxon>
        <taxon>Bacillati</taxon>
        <taxon>Actinomycetota</taxon>
        <taxon>Actinomycetes</taxon>
        <taxon>Mycobacteriales</taxon>
        <taxon>Mycobacteriaceae</taxon>
        <taxon>Mycolicibacter</taxon>
    </lineage>
</organism>
<dbReference type="Proteomes" id="UP001519535">
    <property type="component" value="Unassembled WGS sequence"/>
</dbReference>
<feature type="compositionally biased region" description="Low complexity" evidence="1">
    <location>
        <begin position="101"/>
        <end position="119"/>
    </location>
</feature>
<sequence>MNAVGATVQKLTKAATRAATMTTEAAGALGGAAVNGVIGGVKGVSSGVQRGVSQGSHSTPAAALTLGALGVAGLVEWPVLVAVGGAALVLKQLGSRSTETPAVVKAPAPATPARPLAAVKPTGSAAPRRRPAAKKATAQRTGGTGSRSRTRH</sequence>
<protein>
    <recommendedName>
        <fullName evidence="4">Transmembrane protein</fullName>
    </recommendedName>
</protein>
<comment type="caution">
    <text evidence="2">The sequence shown here is derived from an EMBL/GenBank/DDBJ whole genome shotgun (WGS) entry which is preliminary data.</text>
</comment>
<evidence type="ECO:0000313" key="2">
    <source>
        <dbReference type="EMBL" id="MBS9535333.1"/>
    </source>
</evidence>
<feature type="region of interest" description="Disordered" evidence="1">
    <location>
        <begin position="96"/>
        <end position="152"/>
    </location>
</feature>
<dbReference type="EMBL" id="JAHCLR010000040">
    <property type="protein sequence ID" value="MBS9535333.1"/>
    <property type="molecule type" value="Genomic_DNA"/>
</dbReference>